<gene>
    <name evidence="2" type="ORF">E0W69_003055</name>
</gene>
<evidence type="ECO:0000313" key="3">
    <source>
        <dbReference type="Proteomes" id="UP000292424"/>
    </source>
</evidence>
<dbReference type="Proteomes" id="UP000292424">
    <property type="component" value="Chromosome"/>
</dbReference>
<evidence type="ECO:0008006" key="4">
    <source>
        <dbReference type="Google" id="ProtNLM"/>
    </source>
</evidence>
<organism evidence="2 3">
    <name type="scientific">Rhizosphaericola mali</name>
    <dbReference type="NCBI Taxonomy" id="2545455"/>
    <lineage>
        <taxon>Bacteria</taxon>
        <taxon>Pseudomonadati</taxon>
        <taxon>Bacteroidota</taxon>
        <taxon>Chitinophagia</taxon>
        <taxon>Chitinophagales</taxon>
        <taxon>Chitinophagaceae</taxon>
        <taxon>Rhizosphaericola</taxon>
    </lineage>
</organism>
<dbReference type="InterPro" id="IPR038765">
    <property type="entry name" value="Papain-like_cys_pep_sf"/>
</dbReference>
<accession>A0A5P2FWX1</accession>
<keyword evidence="3" id="KW-1185">Reference proteome</keyword>
<dbReference type="EMBL" id="CP044016">
    <property type="protein sequence ID" value="QES87685.1"/>
    <property type="molecule type" value="Genomic_DNA"/>
</dbReference>
<dbReference type="AlphaFoldDB" id="A0A5P2FWX1"/>
<keyword evidence="1" id="KW-0472">Membrane</keyword>
<feature type="transmembrane region" description="Helical" evidence="1">
    <location>
        <begin position="7"/>
        <end position="28"/>
    </location>
</feature>
<proteinExistence type="predicted"/>
<sequence length="220" mass="25793">MQLFVPVFYFICKVQIFWKLILIFLLFVSCQNATKNDALKKNVWKDYYNATQILKTGDIITRTGNDFTSLALRKFAKKDDTYSHIGIASVENDSIYIYHAIGGETNPDAHLRRDPLYIFIHPNNNQGFGIFRFNLDSNQKKKLILFAKKKFFEKLPFDMDFDLNTDSSMYCAEFVGKALESSYQNPQLFAKDTIGEIIYWAPDNIFLSPNCREIKRYRYF</sequence>
<evidence type="ECO:0000313" key="2">
    <source>
        <dbReference type="EMBL" id="QES87685.1"/>
    </source>
</evidence>
<protein>
    <recommendedName>
        <fullName evidence="4">YiiX family permuted papain-like enzyme</fullName>
    </recommendedName>
</protein>
<dbReference type="KEGG" id="arac:E0W69_003055"/>
<dbReference type="Gene3D" id="3.90.1720.10">
    <property type="entry name" value="endopeptidase domain like (from Nostoc punctiforme)"/>
    <property type="match status" value="1"/>
</dbReference>
<dbReference type="OrthoDB" id="1148539at2"/>
<dbReference type="SUPFAM" id="SSF54001">
    <property type="entry name" value="Cysteine proteinases"/>
    <property type="match status" value="1"/>
</dbReference>
<name>A0A5P2FWX1_9BACT</name>
<reference evidence="2 3" key="1">
    <citation type="submission" date="2019-09" db="EMBL/GenBank/DDBJ databases">
        <title>Complete genome sequence of Arachidicoccus sp. B3-10 isolated from apple orchard soil.</title>
        <authorList>
            <person name="Kim H.S."/>
            <person name="Han K.-I."/>
            <person name="Suh M.K."/>
            <person name="Lee K.C."/>
            <person name="Eom M.K."/>
            <person name="Kim J.-S."/>
            <person name="Kang S.W."/>
            <person name="Sin Y."/>
            <person name="Lee J.-S."/>
        </authorList>
    </citation>
    <scope>NUCLEOTIDE SEQUENCE [LARGE SCALE GENOMIC DNA]</scope>
    <source>
        <strain evidence="2 3">B3-10</strain>
    </source>
</reference>
<evidence type="ECO:0000256" key="1">
    <source>
        <dbReference type="SAM" id="Phobius"/>
    </source>
</evidence>
<keyword evidence="1" id="KW-1133">Transmembrane helix</keyword>
<keyword evidence="1" id="KW-0812">Transmembrane</keyword>